<reference evidence="1 2" key="1">
    <citation type="submission" date="2020-10" db="EMBL/GenBank/DDBJ databases">
        <title>Olsenella immobilis sp.nov., isolated from the mud in a fermentation cellar used for the production of Chinese strong-flavoured liquor.</title>
        <authorList>
            <person name="Lu L."/>
        </authorList>
    </citation>
    <scope>NUCLEOTIDE SEQUENCE [LARGE SCALE GENOMIC DNA]</scope>
    <source>
        <strain evidence="1 2">LZLJ-2</strain>
    </source>
</reference>
<accession>A0A7S7RU85</accession>
<dbReference type="EMBL" id="CP063767">
    <property type="protein sequence ID" value="QOY60333.1"/>
    <property type="molecule type" value="Genomic_DNA"/>
</dbReference>
<sequence>MDFDSYQKRYGYRTRDLERYLERGLIKGARRIAGGRWFIPEDVRPDYVIRKKASRRFEDDAFDFLKALNTRRTVSARVLLCTDGEYQRLVQFLLREGLVVEDEKHTDHAAGEGLSLTRHALDLLSQRKDRFVEWCQTTIAAAAKGVVS</sequence>
<dbReference type="RefSeq" id="WP_194370672.1">
    <property type="nucleotide sequence ID" value="NZ_CP063767.1"/>
</dbReference>
<evidence type="ECO:0000313" key="1">
    <source>
        <dbReference type="EMBL" id="QOY60333.1"/>
    </source>
</evidence>
<name>A0A7S7RU85_9ACTN</name>
<dbReference type="Proteomes" id="UP000593735">
    <property type="component" value="Chromosome"/>
</dbReference>
<organism evidence="1 2">
    <name type="scientific">Thermophilibacter immobilis</name>
    <dbReference type="NCBI Taxonomy" id="2779519"/>
    <lineage>
        <taxon>Bacteria</taxon>
        <taxon>Bacillati</taxon>
        <taxon>Actinomycetota</taxon>
        <taxon>Coriobacteriia</taxon>
        <taxon>Coriobacteriales</taxon>
        <taxon>Atopobiaceae</taxon>
        <taxon>Thermophilibacter</taxon>
    </lineage>
</organism>
<protein>
    <submittedName>
        <fullName evidence="1">Uncharacterized protein</fullName>
    </submittedName>
</protein>
<gene>
    <name evidence="1" type="ORF">INP52_07960</name>
</gene>
<proteinExistence type="predicted"/>
<evidence type="ECO:0000313" key="2">
    <source>
        <dbReference type="Proteomes" id="UP000593735"/>
    </source>
</evidence>
<dbReference type="AlphaFoldDB" id="A0A7S7RU85"/>
<keyword evidence="2" id="KW-1185">Reference proteome</keyword>
<dbReference type="KEGG" id="tio:INP52_07960"/>